<reference evidence="1 2" key="1">
    <citation type="submission" date="2019-02" db="EMBL/GenBank/DDBJ databases">
        <title>Deep-cultivation of Planctomycetes and their phenomic and genomic characterization uncovers novel biology.</title>
        <authorList>
            <person name="Wiegand S."/>
            <person name="Jogler M."/>
            <person name="Boedeker C."/>
            <person name="Pinto D."/>
            <person name="Vollmers J."/>
            <person name="Rivas-Marin E."/>
            <person name="Kohn T."/>
            <person name="Peeters S.H."/>
            <person name="Heuer A."/>
            <person name="Rast P."/>
            <person name="Oberbeckmann S."/>
            <person name="Bunk B."/>
            <person name="Jeske O."/>
            <person name="Meyerdierks A."/>
            <person name="Storesund J.E."/>
            <person name="Kallscheuer N."/>
            <person name="Luecker S."/>
            <person name="Lage O.M."/>
            <person name="Pohl T."/>
            <person name="Merkel B.J."/>
            <person name="Hornburger P."/>
            <person name="Mueller R.-W."/>
            <person name="Bruemmer F."/>
            <person name="Labrenz M."/>
            <person name="Spormann A.M."/>
            <person name="Op Den Camp H."/>
            <person name="Overmann J."/>
            <person name="Amann R."/>
            <person name="Jetten M.S.M."/>
            <person name="Mascher T."/>
            <person name="Medema M.H."/>
            <person name="Devos D.P."/>
            <person name="Kaster A.-K."/>
            <person name="Ovreas L."/>
            <person name="Rohde M."/>
            <person name="Galperin M.Y."/>
            <person name="Jogler C."/>
        </authorList>
    </citation>
    <scope>NUCLEOTIDE SEQUENCE [LARGE SCALE GENOMIC DNA]</scope>
    <source>
        <strain evidence="1 2">Poly41</strain>
    </source>
</reference>
<gene>
    <name evidence="1" type="ORF">Poly41_25270</name>
</gene>
<name>A0A5C6DW91_9BACT</name>
<comment type="caution">
    <text evidence="1">The sequence shown here is derived from an EMBL/GenBank/DDBJ whole genome shotgun (WGS) entry which is preliminary data.</text>
</comment>
<dbReference type="EMBL" id="SJPV01000003">
    <property type="protein sequence ID" value="TWU39671.1"/>
    <property type="molecule type" value="Genomic_DNA"/>
</dbReference>
<sequence>MKRQSSVVTKYVSSRKWGIKRISSFLPRARNLPTGRAFAQLFVKTFWIFCSSSRRGGRISGNLREAVLDLTLSRLWISRWEAISRLRSVVFEFVGDLLAYLQTVGVMGLVDRYILWCRQVALIGGGFAPMELGSSWQTLHDAARLESRRATIAFNRSLFNRSGTLPPVPKYISSGV</sequence>
<evidence type="ECO:0000313" key="2">
    <source>
        <dbReference type="Proteomes" id="UP000319143"/>
    </source>
</evidence>
<organism evidence="1 2">
    <name type="scientific">Novipirellula artificiosorum</name>
    <dbReference type="NCBI Taxonomy" id="2528016"/>
    <lineage>
        <taxon>Bacteria</taxon>
        <taxon>Pseudomonadati</taxon>
        <taxon>Planctomycetota</taxon>
        <taxon>Planctomycetia</taxon>
        <taxon>Pirellulales</taxon>
        <taxon>Pirellulaceae</taxon>
        <taxon>Novipirellula</taxon>
    </lineage>
</organism>
<accession>A0A5C6DW91</accession>
<evidence type="ECO:0000313" key="1">
    <source>
        <dbReference type="EMBL" id="TWU39671.1"/>
    </source>
</evidence>
<dbReference type="Proteomes" id="UP000319143">
    <property type="component" value="Unassembled WGS sequence"/>
</dbReference>
<dbReference type="AlphaFoldDB" id="A0A5C6DW91"/>
<proteinExistence type="predicted"/>
<keyword evidence="2" id="KW-1185">Reference proteome</keyword>
<protein>
    <submittedName>
        <fullName evidence="1">Uncharacterized protein</fullName>
    </submittedName>
</protein>